<gene>
    <name evidence="2" type="ORF">ALO44_02753</name>
</gene>
<feature type="transmembrane region" description="Helical" evidence="1">
    <location>
        <begin position="6"/>
        <end position="30"/>
    </location>
</feature>
<reference evidence="2 3" key="1">
    <citation type="submission" date="2015-09" db="EMBL/GenBank/DDBJ databases">
        <title>Genome announcement of multiple Pseudomonas syringae strains.</title>
        <authorList>
            <person name="Thakur S."/>
            <person name="Wang P.W."/>
            <person name="Gong Y."/>
            <person name="Weir B.S."/>
            <person name="Guttman D.S."/>
        </authorList>
    </citation>
    <scope>NUCLEOTIDE SEQUENCE [LARGE SCALE GENOMIC DNA]</scope>
    <source>
        <strain evidence="2 3">ICMP4091</strain>
    </source>
</reference>
<sequence length="64" mass="7137">MEALMSLELTIVMLIASWLAVASAMLWGVMRISRRHHQPRSIEPRVAKLPVLAKHVKAHVVAAN</sequence>
<comment type="caution">
    <text evidence="2">The sequence shown here is derived from an EMBL/GenBank/DDBJ whole genome shotgun (WGS) entry which is preliminary data.</text>
</comment>
<accession>A0A0N8T2C3</accession>
<evidence type="ECO:0000313" key="3">
    <source>
        <dbReference type="Proteomes" id="UP000050474"/>
    </source>
</evidence>
<dbReference type="PATRIC" id="fig|129140.3.peg.3532"/>
<proteinExistence type="predicted"/>
<keyword evidence="1" id="KW-1133">Transmembrane helix</keyword>
<keyword evidence="1" id="KW-0812">Transmembrane</keyword>
<dbReference type="Proteomes" id="UP000050474">
    <property type="component" value="Unassembled WGS sequence"/>
</dbReference>
<evidence type="ECO:0000313" key="2">
    <source>
        <dbReference type="EMBL" id="KPY82392.1"/>
    </source>
</evidence>
<evidence type="ECO:0000256" key="1">
    <source>
        <dbReference type="SAM" id="Phobius"/>
    </source>
</evidence>
<name>A0A0N8T2C3_9PSED</name>
<keyword evidence="1" id="KW-0472">Membrane</keyword>
<protein>
    <submittedName>
        <fullName evidence="2">Uncharacterized protein</fullName>
    </submittedName>
</protein>
<organism evidence="2 3">
    <name type="scientific">Pseudomonas syringae pv. tagetis</name>
    <dbReference type="NCBI Taxonomy" id="129140"/>
    <lineage>
        <taxon>Bacteria</taxon>
        <taxon>Pseudomonadati</taxon>
        <taxon>Pseudomonadota</taxon>
        <taxon>Gammaproteobacteria</taxon>
        <taxon>Pseudomonadales</taxon>
        <taxon>Pseudomonadaceae</taxon>
        <taxon>Pseudomonas</taxon>
    </lineage>
</organism>
<dbReference type="EMBL" id="LJRM01000164">
    <property type="protein sequence ID" value="KPY82392.1"/>
    <property type="molecule type" value="Genomic_DNA"/>
</dbReference>
<dbReference type="AlphaFoldDB" id="A0A0N8T2C3"/>